<keyword evidence="2" id="KW-1185">Reference proteome</keyword>
<dbReference type="Proteomes" id="UP001163603">
    <property type="component" value="Chromosome 9"/>
</dbReference>
<organism evidence="1 2">
    <name type="scientific">Pistacia integerrima</name>
    <dbReference type="NCBI Taxonomy" id="434235"/>
    <lineage>
        <taxon>Eukaryota</taxon>
        <taxon>Viridiplantae</taxon>
        <taxon>Streptophyta</taxon>
        <taxon>Embryophyta</taxon>
        <taxon>Tracheophyta</taxon>
        <taxon>Spermatophyta</taxon>
        <taxon>Magnoliopsida</taxon>
        <taxon>eudicotyledons</taxon>
        <taxon>Gunneridae</taxon>
        <taxon>Pentapetalae</taxon>
        <taxon>rosids</taxon>
        <taxon>malvids</taxon>
        <taxon>Sapindales</taxon>
        <taxon>Anacardiaceae</taxon>
        <taxon>Pistacia</taxon>
    </lineage>
</organism>
<gene>
    <name evidence="1" type="ORF">Pint_36451</name>
</gene>
<evidence type="ECO:0000313" key="1">
    <source>
        <dbReference type="EMBL" id="KAJ0027570.1"/>
    </source>
</evidence>
<protein>
    <submittedName>
        <fullName evidence="1">Uncharacterized protein</fullName>
    </submittedName>
</protein>
<comment type="caution">
    <text evidence="1">The sequence shown here is derived from an EMBL/GenBank/DDBJ whole genome shotgun (WGS) entry which is preliminary data.</text>
</comment>
<evidence type="ECO:0000313" key="2">
    <source>
        <dbReference type="Proteomes" id="UP001163603"/>
    </source>
</evidence>
<dbReference type="EMBL" id="CM047744">
    <property type="protein sequence ID" value="KAJ0027570.1"/>
    <property type="molecule type" value="Genomic_DNA"/>
</dbReference>
<sequence>MNSQNINFQDRFRQKQAMNSDCNIEFANYSTSYFASQPSLEPQNQSRAGPGWSFRAAKPQPCKILPVPSLAGSSLRLQLFMQPNGSWGFLSMILSQETILFVTQTFLHINLPGENFSGAVSSQEPGENIELRNALQFDAEISELLWKSSSQQ</sequence>
<name>A0ACC0Y0D8_9ROSI</name>
<accession>A0ACC0Y0D8</accession>
<reference evidence="2" key="1">
    <citation type="journal article" date="2023" name="G3 (Bethesda)">
        <title>Genome assembly and association tests identify interacting loci associated with vigor, precocity, and sex in interspecific pistachio rootstocks.</title>
        <authorList>
            <person name="Palmer W."/>
            <person name="Jacygrad E."/>
            <person name="Sagayaradj S."/>
            <person name="Cavanaugh K."/>
            <person name="Han R."/>
            <person name="Bertier L."/>
            <person name="Beede B."/>
            <person name="Kafkas S."/>
            <person name="Golino D."/>
            <person name="Preece J."/>
            <person name="Michelmore R."/>
        </authorList>
    </citation>
    <scope>NUCLEOTIDE SEQUENCE [LARGE SCALE GENOMIC DNA]</scope>
</reference>
<proteinExistence type="predicted"/>